<feature type="compositionally biased region" description="Basic and acidic residues" evidence="7">
    <location>
        <begin position="753"/>
        <end position="768"/>
    </location>
</feature>
<dbReference type="InterPro" id="IPR040397">
    <property type="entry name" value="SWAP"/>
</dbReference>
<keyword evidence="3" id="KW-0694">RNA-binding</keyword>
<evidence type="ECO:0000256" key="5">
    <source>
        <dbReference type="ARBA" id="ARBA00023163"/>
    </source>
</evidence>
<keyword evidence="4" id="KW-0805">Transcription regulation</keyword>
<evidence type="ECO:0000313" key="10">
    <source>
        <dbReference type="Proteomes" id="UP000325315"/>
    </source>
</evidence>
<feature type="region of interest" description="Disordered" evidence="7">
    <location>
        <begin position="43"/>
        <end position="133"/>
    </location>
</feature>
<feature type="compositionally biased region" description="Basic and acidic residues" evidence="7">
    <location>
        <begin position="292"/>
        <end position="311"/>
    </location>
</feature>
<evidence type="ECO:0000256" key="3">
    <source>
        <dbReference type="ARBA" id="ARBA00022884"/>
    </source>
</evidence>
<dbReference type="Proteomes" id="UP000325315">
    <property type="component" value="Unassembled WGS sequence"/>
</dbReference>
<feature type="region of interest" description="Disordered" evidence="7">
    <location>
        <begin position="234"/>
        <end position="311"/>
    </location>
</feature>
<evidence type="ECO:0000313" key="9">
    <source>
        <dbReference type="EMBL" id="KAA3452918.1"/>
    </source>
</evidence>
<dbReference type="Pfam" id="PF09750">
    <property type="entry name" value="DRY_EERY"/>
    <property type="match status" value="1"/>
</dbReference>
<reference evidence="10" key="1">
    <citation type="journal article" date="2019" name="Plant Biotechnol. J.">
        <title>Genome sequencing of the Australian wild diploid species Gossypium australe highlights disease resistance and delayed gland morphogenesis.</title>
        <authorList>
            <person name="Cai Y."/>
            <person name="Cai X."/>
            <person name="Wang Q."/>
            <person name="Wang P."/>
            <person name="Zhang Y."/>
            <person name="Cai C."/>
            <person name="Xu Y."/>
            <person name="Wang K."/>
            <person name="Zhou Z."/>
            <person name="Wang C."/>
            <person name="Geng S."/>
            <person name="Li B."/>
            <person name="Dong Q."/>
            <person name="Hou Y."/>
            <person name="Wang H."/>
            <person name="Ai P."/>
            <person name="Liu Z."/>
            <person name="Yi F."/>
            <person name="Sun M."/>
            <person name="An G."/>
            <person name="Cheng J."/>
            <person name="Zhang Y."/>
            <person name="Shi Q."/>
            <person name="Xie Y."/>
            <person name="Shi X."/>
            <person name="Chang Y."/>
            <person name="Huang F."/>
            <person name="Chen Y."/>
            <person name="Hong S."/>
            <person name="Mi L."/>
            <person name="Sun Q."/>
            <person name="Zhang L."/>
            <person name="Zhou B."/>
            <person name="Peng R."/>
            <person name="Zhang X."/>
            <person name="Liu F."/>
        </authorList>
    </citation>
    <scope>NUCLEOTIDE SEQUENCE [LARGE SCALE GENOMIC DNA]</scope>
    <source>
        <strain evidence="10">cv. PA1801</strain>
    </source>
</reference>
<dbReference type="InterPro" id="IPR000061">
    <property type="entry name" value="Surp"/>
</dbReference>
<evidence type="ECO:0000256" key="2">
    <source>
        <dbReference type="ARBA" id="ARBA00022737"/>
    </source>
</evidence>
<gene>
    <name evidence="9" type="ORF">EPI10_009013</name>
</gene>
<evidence type="ECO:0000256" key="1">
    <source>
        <dbReference type="ARBA" id="ARBA00022664"/>
    </source>
</evidence>
<keyword evidence="2" id="KW-0677">Repeat</keyword>
<sequence>MDLEVVGRHALLFDDDAMAAFVNSPEALVDWNSLAIDRYDVRHLLSGPPPPRKRRRHLSSPSVTADDTLESDLDRERYLDLPPPSPSLPDQQDGDNNEEPAAAGGLYNAVSFSYGNTGESNEQKDTDVESSFRPPFPVPETLLQNLMLGAQMQFLFPFDVMTRVHADSVPPTEKVHQIMARTAIFVSKHGGQSEIVLRVKQGDNPTFGFLMPDHRLHPYFRFLVDHQELLSSNSIDEESKADGSLDQASSGRGGGALSLLGTVYGSGEDEDGETENATEAKRMESGVAINKKSTDGPDQKESSLSVSRKDDTVTKHLAPLKEKASLIKRNQSITSVKPGTMTGLKKESDASAAEKSRASSLPPILKVEIPVVEPPSDLKRVVDKIVEFILRNGRQFEAVLVEQDVKHGRFPFLLPSNLYHPYYLEALQKAEKLCSDLILVSKLPGKGFISEKHDSSGRGVEKKAASSRESDSASLGSDIPYNSDRKEKFKMVINKSKKDGQDPPSSKATQPQIGVSVDAAAAAAILQAATRGIKKPNLEILSKTSLNGSSQVPTSEDGHVPNSGQKGEPSVSGQVANAIAKTAAIAAASEADSSEAGLTKEEKLKAERLKRAKMFAALIKSGSAPLKTESLRGLSAEPPELGVCGSGAEGGSLSVKEREGSSGAMDIDTCDKNEKMNSGIHHNERRSKRRYRSRSKRHEADSGQEEEEQEEKEREGHSGRKRRSHHQSRDRRKHRKRHSSSKHRDTRHRHKHDSSTDDEQSHKSDHSGSDCLHSRHRRKRDCPSDSEHQRPRCRGSSEDEHHPSQHHHKHDSSSENEHRRSRHRHKHHRSSDDEYNHRWKRSHAGKEVELEEGEIYAKSDQSKLSEGNVASREASADISNPDAAEGRASSVPSATTTVSNDLRAKIRAMLMATL</sequence>
<organism evidence="9 10">
    <name type="scientific">Gossypium australe</name>
    <dbReference type="NCBI Taxonomy" id="47621"/>
    <lineage>
        <taxon>Eukaryota</taxon>
        <taxon>Viridiplantae</taxon>
        <taxon>Streptophyta</taxon>
        <taxon>Embryophyta</taxon>
        <taxon>Tracheophyta</taxon>
        <taxon>Spermatophyta</taxon>
        <taxon>Magnoliopsida</taxon>
        <taxon>eudicotyledons</taxon>
        <taxon>Gunneridae</taxon>
        <taxon>Pentapetalae</taxon>
        <taxon>rosids</taxon>
        <taxon>malvids</taxon>
        <taxon>Malvales</taxon>
        <taxon>Malvaceae</taxon>
        <taxon>Malvoideae</taxon>
        <taxon>Gossypium</taxon>
    </lineage>
</organism>
<feature type="compositionally biased region" description="Basic residues" evidence="7">
    <location>
        <begin position="683"/>
        <end position="697"/>
    </location>
</feature>
<dbReference type="SMART" id="SM00648">
    <property type="entry name" value="SWAP"/>
    <property type="match status" value="2"/>
</dbReference>
<keyword evidence="10" id="KW-1185">Reference proteome</keyword>
<feature type="region of interest" description="Disordered" evidence="7">
    <location>
        <begin position="337"/>
        <end position="357"/>
    </location>
</feature>
<keyword evidence="5" id="KW-0804">Transcription</keyword>
<feature type="region of interest" description="Disordered" evidence="7">
    <location>
        <begin position="545"/>
        <end position="573"/>
    </location>
</feature>
<feature type="domain" description="SURP motif" evidence="8">
    <location>
        <begin position="178"/>
        <end position="220"/>
    </location>
</feature>
<feature type="compositionally biased region" description="Polar residues" evidence="7">
    <location>
        <begin position="545"/>
        <end position="554"/>
    </location>
</feature>
<feature type="compositionally biased region" description="Basic residues" evidence="7">
    <location>
        <begin position="719"/>
        <end position="752"/>
    </location>
</feature>
<dbReference type="PANTHER" id="PTHR13161">
    <property type="entry name" value="SPLICING FACTOR SUPPRESSOR OF WHITE APRICOT"/>
    <property type="match status" value="1"/>
</dbReference>
<keyword evidence="6" id="KW-0508">mRNA splicing</keyword>
<dbReference type="InterPro" id="IPR019147">
    <property type="entry name" value="SWAP_N_domain"/>
</dbReference>
<dbReference type="GO" id="GO:0003723">
    <property type="term" value="F:RNA binding"/>
    <property type="evidence" value="ECO:0007669"/>
    <property type="project" value="UniProtKB-KW"/>
</dbReference>
<dbReference type="PANTHER" id="PTHR13161:SF15">
    <property type="entry name" value="SPLICING FACTOR, SUPPRESSOR OF WHITE-APRICOT HOMOLOG"/>
    <property type="match status" value="1"/>
</dbReference>
<dbReference type="SUPFAM" id="SSF109905">
    <property type="entry name" value="Surp module (SWAP domain)"/>
    <property type="match status" value="2"/>
</dbReference>
<dbReference type="AlphaFoldDB" id="A0A5B6U6B6"/>
<comment type="caution">
    <text evidence="9">The sequence shown here is derived from an EMBL/GenBank/DDBJ whole genome shotgun (WGS) entry which is preliminary data.</text>
</comment>
<dbReference type="SMART" id="SM01141">
    <property type="entry name" value="DRY_EERY"/>
    <property type="match status" value="1"/>
</dbReference>
<dbReference type="Pfam" id="PF01805">
    <property type="entry name" value="Surp"/>
    <property type="match status" value="2"/>
</dbReference>
<keyword evidence="1" id="KW-0507">mRNA processing</keyword>
<feature type="compositionally biased region" description="Polar residues" evidence="7">
    <location>
        <begin position="110"/>
        <end position="120"/>
    </location>
</feature>
<feature type="compositionally biased region" description="Basic and acidic residues" evidence="7">
    <location>
        <begin position="781"/>
        <end position="803"/>
    </location>
</feature>
<protein>
    <submittedName>
        <fullName evidence="9">Protein suppressor of white apricot isoform X1</fullName>
    </submittedName>
</protein>
<accession>A0A5B6U6B6</accession>
<feature type="region of interest" description="Disordered" evidence="7">
    <location>
        <begin position="451"/>
        <end position="482"/>
    </location>
</feature>
<feature type="compositionally biased region" description="Basic and acidic residues" evidence="7">
    <location>
        <begin position="344"/>
        <end position="357"/>
    </location>
</feature>
<evidence type="ECO:0000256" key="7">
    <source>
        <dbReference type="SAM" id="MobiDB-lite"/>
    </source>
</evidence>
<feature type="compositionally biased region" description="Basic residues" evidence="7">
    <location>
        <begin position="819"/>
        <end position="829"/>
    </location>
</feature>
<feature type="compositionally biased region" description="Acidic residues" evidence="7">
    <location>
        <begin position="267"/>
        <end position="276"/>
    </location>
</feature>
<feature type="domain" description="SURP motif" evidence="8">
    <location>
        <begin position="381"/>
        <end position="423"/>
    </location>
</feature>
<dbReference type="OrthoDB" id="5836667at2759"/>
<feature type="compositionally biased region" description="Basic and acidic residues" evidence="7">
    <location>
        <begin position="451"/>
        <end position="471"/>
    </location>
</feature>
<evidence type="ECO:0000259" key="8">
    <source>
        <dbReference type="PROSITE" id="PS50128"/>
    </source>
</evidence>
<evidence type="ECO:0000256" key="6">
    <source>
        <dbReference type="ARBA" id="ARBA00023187"/>
    </source>
</evidence>
<dbReference type="EMBL" id="SMMG02000013">
    <property type="protein sequence ID" value="KAA3452918.1"/>
    <property type="molecule type" value="Genomic_DNA"/>
</dbReference>
<name>A0A5B6U6B6_9ROSI</name>
<dbReference type="GO" id="GO:0000395">
    <property type="term" value="P:mRNA 5'-splice site recognition"/>
    <property type="evidence" value="ECO:0007669"/>
    <property type="project" value="TreeGrafter"/>
</dbReference>
<dbReference type="PROSITE" id="PS50128">
    <property type="entry name" value="SURP"/>
    <property type="match status" value="2"/>
</dbReference>
<dbReference type="Gene3D" id="1.10.10.790">
    <property type="entry name" value="Surp module"/>
    <property type="match status" value="2"/>
</dbReference>
<proteinExistence type="predicted"/>
<feature type="region of interest" description="Disordered" evidence="7">
    <location>
        <begin position="624"/>
        <end position="896"/>
    </location>
</feature>
<dbReference type="InterPro" id="IPR035967">
    <property type="entry name" value="SWAP/Surp_sf"/>
</dbReference>
<evidence type="ECO:0000256" key="4">
    <source>
        <dbReference type="ARBA" id="ARBA00023015"/>
    </source>
</evidence>